<proteinExistence type="predicted"/>
<evidence type="ECO:0008006" key="2">
    <source>
        <dbReference type="Google" id="ProtNLM"/>
    </source>
</evidence>
<protein>
    <recommendedName>
        <fullName evidence="2">Flavin reductase like domain-containing protein</fullName>
    </recommendedName>
</protein>
<organism evidence="1">
    <name type="scientific">marine metagenome</name>
    <dbReference type="NCBI Taxonomy" id="408172"/>
    <lineage>
        <taxon>unclassified sequences</taxon>
        <taxon>metagenomes</taxon>
        <taxon>ecological metagenomes</taxon>
    </lineage>
</organism>
<dbReference type="EMBL" id="UINC01160211">
    <property type="protein sequence ID" value="SVD58730.1"/>
    <property type="molecule type" value="Genomic_DNA"/>
</dbReference>
<accession>A0A382WJD0</accession>
<evidence type="ECO:0000313" key="1">
    <source>
        <dbReference type="EMBL" id="SVD58730.1"/>
    </source>
</evidence>
<dbReference type="AlphaFoldDB" id="A0A382WJD0"/>
<feature type="non-terminal residue" evidence="1">
    <location>
        <position position="41"/>
    </location>
</feature>
<reference evidence="1" key="1">
    <citation type="submission" date="2018-05" db="EMBL/GenBank/DDBJ databases">
        <authorList>
            <person name="Lanie J.A."/>
            <person name="Ng W.-L."/>
            <person name="Kazmierczak K.M."/>
            <person name="Andrzejewski T.M."/>
            <person name="Davidsen T.M."/>
            <person name="Wayne K.J."/>
            <person name="Tettelin H."/>
            <person name="Glass J.I."/>
            <person name="Rusch D."/>
            <person name="Podicherti R."/>
            <person name="Tsui H.-C.T."/>
            <person name="Winkler M.E."/>
        </authorList>
    </citation>
    <scope>NUCLEOTIDE SEQUENCE</scope>
</reference>
<gene>
    <name evidence="1" type="ORF">METZ01_LOCUS411584</name>
</gene>
<sequence length="41" mass="4476">MKSGKKNPESLRKIFARFATGVTAITFSSKNNKFLGVTVNS</sequence>
<name>A0A382WJD0_9ZZZZ</name>